<feature type="compositionally biased region" description="Acidic residues" evidence="1">
    <location>
        <begin position="41"/>
        <end position="54"/>
    </location>
</feature>
<accession>A0AA88YT89</accession>
<feature type="compositionally biased region" description="Acidic residues" evidence="1">
    <location>
        <begin position="19"/>
        <end position="31"/>
    </location>
</feature>
<feature type="region of interest" description="Disordered" evidence="1">
    <location>
        <begin position="18"/>
        <end position="61"/>
    </location>
</feature>
<dbReference type="Proteomes" id="UP001186944">
    <property type="component" value="Unassembled WGS sequence"/>
</dbReference>
<comment type="caution">
    <text evidence="2">The sequence shown here is derived from an EMBL/GenBank/DDBJ whole genome shotgun (WGS) entry which is preliminary data.</text>
</comment>
<gene>
    <name evidence="2" type="ORF">FSP39_007622</name>
</gene>
<keyword evidence="3" id="KW-1185">Reference proteome</keyword>
<proteinExistence type="predicted"/>
<dbReference type="AlphaFoldDB" id="A0AA88YT89"/>
<protein>
    <submittedName>
        <fullName evidence="2">Uncharacterized protein</fullName>
    </submittedName>
</protein>
<organism evidence="2 3">
    <name type="scientific">Pinctada imbricata</name>
    <name type="common">Atlantic pearl-oyster</name>
    <name type="synonym">Pinctada martensii</name>
    <dbReference type="NCBI Taxonomy" id="66713"/>
    <lineage>
        <taxon>Eukaryota</taxon>
        <taxon>Metazoa</taxon>
        <taxon>Spiralia</taxon>
        <taxon>Lophotrochozoa</taxon>
        <taxon>Mollusca</taxon>
        <taxon>Bivalvia</taxon>
        <taxon>Autobranchia</taxon>
        <taxon>Pteriomorphia</taxon>
        <taxon>Pterioida</taxon>
        <taxon>Pterioidea</taxon>
        <taxon>Pteriidae</taxon>
        <taxon>Pinctada</taxon>
    </lineage>
</organism>
<reference evidence="2" key="1">
    <citation type="submission" date="2019-08" db="EMBL/GenBank/DDBJ databases">
        <title>The improved chromosome-level genome for the pearl oyster Pinctada fucata martensii using PacBio sequencing and Hi-C.</title>
        <authorList>
            <person name="Zheng Z."/>
        </authorList>
    </citation>
    <scope>NUCLEOTIDE SEQUENCE</scope>
    <source>
        <strain evidence="2">ZZ-2019</strain>
        <tissue evidence="2">Adductor muscle</tissue>
    </source>
</reference>
<dbReference type="EMBL" id="VSWD01000004">
    <property type="protein sequence ID" value="KAK3104683.1"/>
    <property type="molecule type" value="Genomic_DNA"/>
</dbReference>
<name>A0AA88YT89_PINIB</name>
<evidence type="ECO:0000256" key="1">
    <source>
        <dbReference type="SAM" id="MobiDB-lite"/>
    </source>
</evidence>
<sequence length="303" mass="34850">MEDEINGNVGLVYRRTCPVDDDDYEDDDDIIEGNNDKINDDNDDEEVDDDDNGNTEEKTNKLMPHVKEKLLDVFLEEETLTLWRPSENIIQYSLIPQLITVHNWPDYILQVYYAKFDCVSSVLPFDDAVPIITHQATNLLPTQDHSILRNYPKIKGLWYKPDRSDSIGVDDVSIVGNIKFSFSFSQSESETLFSNLNVYFLEVMDYGTDDESVSRFLLTTNEHKDLPKYDLFKPGGPIYVRREMTENGPKETYYYLKICHGFGGKPMKHVAEFMMEEDPWPMCNISAVSHRPLNDPAALVGAH</sequence>
<evidence type="ECO:0000313" key="2">
    <source>
        <dbReference type="EMBL" id="KAK3104683.1"/>
    </source>
</evidence>
<evidence type="ECO:0000313" key="3">
    <source>
        <dbReference type="Proteomes" id="UP001186944"/>
    </source>
</evidence>